<feature type="transmembrane region" description="Helical" evidence="11">
    <location>
        <begin position="131"/>
        <end position="156"/>
    </location>
</feature>
<dbReference type="AlphaFoldDB" id="A0A9W7G5E4"/>
<dbReference type="NCBIfam" id="NF001960">
    <property type="entry name" value="PRK00733.3-5"/>
    <property type="match status" value="1"/>
</dbReference>
<dbReference type="PANTHER" id="PTHR31998">
    <property type="entry name" value="K(+)-INSENSITIVE PYROPHOSPHATE-ENERGIZED PROTON PUMP"/>
    <property type="match status" value="1"/>
</dbReference>
<keyword evidence="5" id="KW-0460">Magnesium</keyword>
<gene>
    <name evidence="12" type="ORF">TrCOL_g440</name>
</gene>
<evidence type="ECO:0000256" key="11">
    <source>
        <dbReference type="SAM" id="Phobius"/>
    </source>
</evidence>
<feature type="transmembrane region" description="Helical" evidence="11">
    <location>
        <begin position="663"/>
        <end position="685"/>
    </location>
</feature>
<evidence type="ECO:0000256" key="6">
    <source>
        <dbReference type="ARBA" id="ARBA00022967"/>
    </source>
</evidence>
<dbReference type="PIRSF" id="PIRSF001265">
    <property type="entry name" value="H+-PPase"/>
    <property type="match status" value="1"/>
</dbReference>
<feature type="transmembrane region" description="Helical" evidence="11">
    <location>
        <begin position="46"/>
        <end position="66"/>
    </location>
</feature>
<keyword evidence="4 11" id="KW-0812">Transmembrane</keyword>
<keyword evidence="7 11" id="KW-1133">Transmembrane helix</keyword>
<dbReference type="EC" id="7.1.3.1" evidence="2"/>
<evidence type="ECO:0000313" key="12">
    <source>
        <dbReference type="EMBL" id="GMI34139.1"/>
    </source>
</evidence>
<evidence type="ECO:0000256" key="10">
    <source>
        <dbReference type="SAM" id="MobiDB-lite"/>
    </source>
</evidence>
<dbReference type="InterPro" id="IPR004131">
    <property type="entry name" value="PPase-energised_H-pump"/>
</dbReference>
<feature type="transmembrane region" description="Helical" evidence="11">
    <location>
        <begin position="729"/>
        <end position="747"/>
    </location>
</feature>
<comment type="subcellular location">
    <subcellularLocation>
        <location evidence="1">Endomembrane system</location>
        <topology evidence="1">Multi-pass membrane protein</topology>
    </subcellularLocation>
</comment>
<feature type="transmembrane region" description="Helical" evidence="11">
    <location>
        <begin position="459"/>
        <end position="482"/>
    </location>
</feature>
<keyword evidence="3" id="KW-0813">Transport</keyword>
<dbReference type="HAMAP" id="MF_01129">
    <property type="entry name" value="PPase_energized_pump"/>
    <property type="match status" value="1"/>
</dbReference>
<dbReference type="Pfam" id="PF03030">
    <property type="entry name" value="H_PPase"/>
    <property type="match status" value="1"/>
</dbReference>
<feature type="transmembrane region" description="Helical" evidence="11">
    <location>
        <begin position="319"/>
        <end position="338"/>
    </location>
</feature>
<protein>
    <recommendedName>
        <fullName evidence="2">H(+)-exporting diphosphatase</fullName>
        <ecNumber evidence="2">7.1.3.1</ecNumber>
    </recommendedName>
</protein>
<keyword evidence="9 11" id="KW-0472">Membrane</keyword>
<evidence type="ECO:0000256" key="3">
    <source>
        <dbReference type="ARBA" id="ARBA00022448"/>
    </source>
</evidence>
<evidence type="ECO:0000256" key="5">
    <source>
        <dbReference type="ARBA" id="ARBA00022842"/>
    </source>
</evidence>
<evidence type="ECO:0000256" key="2">
    <source>
        <dbReference type="ARBA" id="ARBA00013242"/>
    </source>
</evidence>
<dbReference type="GO" id="GO:0012505">
    <property type="term" value="C:endomembrane system"/>
    <property type="evidence" value="ECO:0007669"/>
    <property type="project" value="UniProtKB-SubCell"/>
</dbReference>
<proteinExistence type="inferred from homology"/>
<keyword evidence="8" id="KW-0406">Ion transport</keyword>
<dbReference type="GO" id="GO:0004427">
    <property type="term" value="F:inorganic diphosphate phosphatase activity"/>
    <property type="evidence" value="ECO:0007669"/>
    <property type="project" value="InterPro"/>
</dbReference>
<feature type="transmembrane region" description="Helical" evidence="11">
    <location>
        <begin position="177"/>
        <end position="204"/>
    </location>
</feature>
<keyword evidence="13" id="KW-1185">Reference proteome</keyword>
<dbReference type="GO" id="GO:0016020">
    <property type="term" value="C:membrane"/>
    <property type="evidence" value="ECO:0007669"/>
    <property type="project" value="InterPro"/>
</dbReference>
<organism evidence="12 13">
    <name type="scientific">Triparma columacea</name>
    <dbReference type="NCBI Taxonomy" id="722753"/>
    <lineage>
        <taxon>Eukaryota</taxon>
        <taxon>Sar</taxon>
        <taxon>Stramenopiles</taxon>
        <taxon>Ochrophyta</taxon>
        <taxon>Bolidophyceae</taxon>
        <taxon>Parmales</taxon>
        <taxon>Triparmaceae</taxon>
        <taxon>Triparma</taxon>
    </lineage>
</organism>
<sequence length="813" mass="85302">MPLFPSAEFLISRTPEVCNAWGYRTTSTPNPIPNVPASFTCHIEPWLQVIVGYVGALIALVVTFMLRRKLMSFPKGTDVMNKLQEKIQNGAKSFLKTEYYYLSWFVLFMFGVLVLIFSVDNTAQIDATAGIRLGSCFVVGAFLSALAGWFGMVIATDANVRTTQAADKEGLNTALRVAFTGGACMGFVVVGLGLMGLSALYILMNSGYPHENYYFQLASRVQSVKSLTGYGFGASSIALFARVAGGVYTKAADVGADLVGKVEAGIPEDDPRNPAVIADNVGDNVGDVAGMGADLFESFVGSIIAAATLANGDTSRIMLPFWVAGGGIIAALVGFFFVQTKEGATQKELMFALHKGTIVACIVVLGLTAAWIHILFSMTDGQCTLAGVCFNRYQEGWRIYACIIIGLAAGVFIGLSTEYFTSYEYPMVRSIAAAGVTGPATVIIQGLGIGMISCVPPTFILVLTILGCNALSGQYGIAMAAVGMLSTLGITLATDAYGPIADNAGGIAEMADLDERVRETTDTLDALGNTTAATGKGFAIGSAVLTSIALLTAFTDEAGVGLVDIGDPIVLAGALLGAMLPFLFAALTMLSVQKAAGAIIIEVRRQFKTIPGLMEGTAEADSDTCIEISTNASIREMVLPALWAILSPLTVGFLVGVRCLTGLLAGSIATGMMLAIMMSNAGGAWDNSKKYIEIEGALGGKNTPIHHACVVGDTVGDPFKDTSGPALNILIKLMSMVSLVFATLFTSGNYQDFYWGFIPGGLLLIGTVIAYKLFWAEGVDVTADIDDVDPEGGINGDETNAEETKVEDDGEAA</sequence>
<feature type="compositionally biased region" description="Acidic residues" evidence="10">
    <location>
        <begin position="799"/>
        <end position="813"/>
    </location>
</feature>
<evidence type="ECO:0000256" key="9">
    <source>
        <dbReference type="ARBA" id="ARBA00023136"/>
    </source>
</evidence>
<dbReference type="NCBIfam" id="TIGR01104">
    <property type="entry name" value="V_PPase"/>
    <property type="match status" value="1"/>
</dbReference>
<dbReference type="Proteomes" id="UP001165065">
    <property type="component" value="Unassembled WGS sequence"/>
</dbReference>
<feature type="transmembrane region" description="Helical" evidence="11">
    <location>
        <begin position="99"/>
        <end position="119"/>
    </location>
</feature>
<dbReference type="EMBL" id="BRYA01000845">
    <property type="protein sequence ID" value="GMI34139.1"/>
    <property type="molecule type" value="Genomic_DNA"/>
</dbReference>
<evidence type="ECO:0000256" key="7">
    <source>
        <dbReference type="ARBA" id="ARBA00022989"/>
    </source>
</evidence>
<accession>A0A9W7G5E4</accession>
<comment type="caution">
    <text evidence="12">The sequence shown here is derived from an EMBL/GenBank/DDBJ whole genome shotgun (WGS) entry which is preliminary data.</text>
</comment>
<feature type="region of interest" description="Disordered" evidence="10">
    <location>
        <begin position="787"/>
        <end position="813"/>
    </location>
</feature>
<feature type="transmembrane region" description="Helical" evidence="11">
    <location>
        <begin position="432"/>
        <end position="453"/>
    </location>
</feature>
<dbReference type="GO" id="GO:0009678">
    <property type="term" value="F:diphosphate hydrolysis-driven proton transmembrane transporter activity"/>
    <property type="evidence" value="ECO:0007669"/>
    <property type="project" value="UniProtKB-EC"/>
</dbReference>
<feature type="transmembrane region" description="Helical" evidence="11">
    <location>
        <begin position="358"/>
        <end position="377"/>
    </location>
</feature>
<evidence type="ECO:0000256" key="8">
    <source>
        <dbReference type="ARBA" id="ARBA00023065"/>
    </source>
</evidence>
<dbReference type="OrthoDB" id="5210at2759"/>
<feature type="transmembrane region" description="Helical" evidence="11">
    <location>
        <begin position="753"/>
        <end position="774"/>
    </location>
</feature>
<feature type="transmembrane region" description="Helical" evidence="11">
    <location>
        <begin position="397"/>
        <end position="420"/>
    </location>
</feature>
<feature type="transmembrane region" description="Helical" evidence="11">
    <location>
        <begin position="637"/>
        <end position="657"/>
    </location>
</feature>
<keyword evidence="6" id="KW-1278">Translocase</keyword>
<name>A0A9W7G5E4_9STRA</name>
<feature type="transmembrane region" description="Helical" evidence="11">
    <location>
        <begin position="569"/>
        <end position="590"/>
    </location>
</feature>
<reference evidence="13" key="1">
    <citation type="journal article" date="2023" name="Commun. Biol.">
        <title>Genome analysis of Parmales, the sister group of diatoms, reveals the evolutionary specialization of diatoms from phago-mixotrophs to photoautotrophs.</title>
        <authorList>
            <person name="Ban H."/>
            <person name="Sato S."/>
            <person name="Yoshikawa S."/>
            <person name="Yamada K."/>
            <person name="Nakamura Y."/>
            <person name="Ichinomiya M."/>
            <person name="Sato N."/>
            <person name="Blanc-Mathieu R."/>
            <person name="Endo H."/>
            <person name="Kuwata A."/>
            <person name="Ogata H."/>
        </authorList>
    </citation>
    <scope>NUCLEOTIDE SEQUENCE [LARGE SCALE GENOMIC DNA]</scope>
</reference>
<evidence type="ECO:0000256" key="1">
    <source>
        <dbReference type="ARBA" id="ARBA00004127"/>
    </source>
</evidence>
<evidence type="ECO:0000256" key="4">
    <source>
        <dbReference type="ARBA" id="ARBA00022692"/>
    </source>
</evidence>
<evidence type="ECO:0000313" key="13">
    <source>
        <dbReference type="Proteomes" id="UP001165065"/>
    </source>
</evidence>